<reference evidence="1" key="1">
    <citation type="journal article" date="2018" name="Genome Biol.">
        <title>SKESA: strategic k-mer extension for scrupulous assemblies.</title>
        <authorList>
            <person name="Souvorov A."/>
            <person name="Agarwala R."/>
            <person name="Lipman D.J."/>
        </authorList>
    </citation>
    <scope>NUCLEOTIDE SEQUENCE</scope>
    <source>
        <strain evidence="1">MA.CK_07/00001533</strain>
    </source>
</reference>
<name>A0A743BZK4_SALER</name>
<dbReference type="EMBL" id="DAAUHX010000021">
    <property type="protein sequence ID" value="HAF1775075.1"/>
    <property type="molecule type" value="Genomic_DNA"/>
</dbReference>
<gene>
    <name evidence="1" type="ORF">G8L60_004687</name>
</gene>
<organism evidence="1">
    <name type="scientific">Salmonella enterica</name>
    <name type="common">Salmonella choleraesuis</name>
    <dbReference type="NCBI Taxonomy" id="28901"/>
    <lineage>
        <taxon>Bacteria</taxon>
        <taxon>Pseudomonadati</taxon>
        <taxon>Pseudomonadota</taxon>
        <taxon>Gammaproteobacteria</taxon>
        <taxon>Enterobacterales</taxon>
        <taxon>Enterobacteriaceae</taxon>
        <taxon>Salmonella</taxon>
    </lineage>
</organism>
<dbReference type="AlphaFoldDB" id="A0A743BZK4"/>
<sequence>MEKIFYTRGKGRVRKSLDVYSDGEQYRFLFTTLDRTNPSKAERAAGAKEKRFKALEEEFYVEHNSVIIPAEYPQPELVQKFVDFLKGDITREANSN</sequence>
<proteinExistence type="predicted"/>
<evidence type="ECO:0000313" key="1">
    <source>
        <dbReference type="EMBL" id="HAF1775075.1"/>
    </source>
</evidence>
<protein>
    <submittedName>
        <fullName evidence="1">Uncharacterized protein</fullName>
    </submittedName>
</protein>
<comment type="caution">
    <text evidence="1">The sequence shown here is derived from an EMBL/GenBank/DDBJ whole genome shotgun (WGS) entry which is preliminary data.</text>
</comment>
<reference evidence="1" key="2">
    <citation type="submission" date="2020-02" db="EMBL/GenBank/DDBJ databases">
        <authorList>
            <consortium name="NCBI Pathogen Detection Project"/>
        </authorList>
    </citation>
    <scope>NUCLEOTIDE SEQUENCE</scope>
    <source>
        <strain evidence="1">MA.CK_07/00001533</strain>
    </source>
</reference>
<accession>A0A743BZK4</accession>